<dbReference type="InterPro" id="IPR029044">
    <property type="entry name" value="Nucleotide-diphossugar_trans"/>
</dbReference>
<evidence type="ECO:0008006" key="2">
    <source>
        <dbReference type="Google" id="ProtNLM"/>
    </source>
</evidence>
<reference evidence="1" key="1">
    <citation type="journal article" date="2015" name="Nature">
        <title>Complex archaea that bridge the gap between prokaryotes and eukaryotes.</title>
        <authorList>
            <person name="Spang A."/>
            <person name="Saw J.H."/>
            <person name="Jorgensen S.L."/>
            <person name="Zaremba-Niedzwiedzka K."/>
            <person name="Martijn J."/>
            <person name="Lind A.E."/>
            <person name="van Eijk R."/>
            <person name="Schleper C."/>
            <person name="Guy L."/>
            <person name="Ettema T.J."/>
        </authorList>
    </citation>
    <scope>NUCLEOTIDE SEQUENCE</scope>
</reference>
<comment type="caution">
    <text evidence="1">The sequence shown here is derived from an EMBL/GenBank/DDBJ whole genome shotgun (WGS) entry which is preliminary data.</text>
</comment>
<protein>
    <recommendedName>
        <fullName evidence="2">Glycosyltransferase 2-like domain-containing protein</fullName>
    </recommendedName>
</protein>
<accession>A0A0F9GCB3</accession>
<organism evidence="1">
    <name type="scientific">marine sediment metagenome</name>
    <dbReference type="NCBI Taxonomy" id="412755"/>
    <lineage>
        <taxon>unclassified sequences</taxon>
        <taxon>metagenomes</taxon>
        <taxon>ecological metagenomes</taxon>
    </lineage>
</organism>
<dbReference type="AlphaFoldDB" id="A0A0F9GCB3"/>
<proteinExistence type="predicted"/>
<dbReference type="SUPFAM" id="SSF53448">
    <property type="entry name" value="Nucleotide-diphospho-sugar transferases"/>
    <property type="match status" value="1"/>
</dbReference>
<evidence type="ECO:0000313" key="1">
    <source>
        <dbReference type="EMBL" id="KKL60762.1"/>
    </source>
</evidence>
<name>A0A0F9GCB3_9ZZZZ</name>
<gene>
    <name evidence="1" type="ORF">LCGC14_2202080</name>
</gene>
<sequence length="245" mass="27446">MKKLAILVTTYAPAHGDLRIRAAKRSLESWKEHLKFSGALHVHVADDGSYPELDYGETFWRELIGDWATVSFSRQERIGLGASLNAGLAACKEITPFMLYAMDDWSLVAALDIDPWVQILEDNADVGCIRMGQPSGAVKGGRGRRFGLHVTVSFERYAFYWSLVPALYHQRFFDSYGPLPHGSPALMEKEYNANICRREGPAVLVAMLMPWQHLWSIKTGDVEPGQDVPRERTNGVLSTKGYMNA</sequence>
<dbReference type="EMBL" id="LAZR01029042">
    <property type="protein sequence ID" value="KKL60762.1"/>
    <property type="molecule type" value="Genomic_DNA"/>
</dbReference>